<evidence type="ECO:0000256" key="4">
    <source>
        <dbReference type="ARBA" id="ARBA00022722"/>
    </source>
</evidence>
<evidence type="ECO:0000256" key="12">
    <source>
        <dbReference type="SAM" id="MobiDB-lite"/>
    </source>
</evidence>
<protein>
    <recommendedName>
        <fullName evidence="10">Cell cycle checkpoint control protein RAD9A</fullName>
    </recommendedName>
    <alternativeName>
        <fullName evidence="11">DNA repair exonuclease rad9 homolog A</fullName>
    </alternativeName>
</protein>
<dbReference type="GO" id="GO:0000077">
    <property type="term" value="P:DNA damage checkpoint signaling"/>
    <property type="evidence" value="ECO:0007669"/>
    <property type="project" value="UniProtKB-ARBA"/>
</dbReference>
<feature type="region of interest" description="Disordered" evidence="12">
    <location>
        <begin position="448"/>
        <end position="467"/>
    </location>
</feature>
<gene>
    <name evidence="13" type="ORF">ACJMK2_011862</name>
</gene>
<comment type="function">
    <text evidence="9">Component of the 9-1-1 cell-cycle checkpoint response complex that plays a major role in DNA repair. The 9-1-1 complex is recruited to DNA lesion upon damage by the RAD17-replication factor C (RFC) clamp loader complex. Acts then as a sliding clamp platform on DNA for several proteins involved in long-patch base excision repair (LP-BER). The 9-1-1 complex stimulates DNA polymerase beta (POLB) activity by increasing its affinity for the 3'-OH end of the primer-template and stabilizes POLB to those sites where LP-BER proceeds; endonuclease FEN1 cleavage activity on substrates with double, nick, or gap flaps of distinct sequences and lengths; and DNA ligase I (LIG1) on long-patch base excision repair substrates. The 9-1-1 complex is necessary for the recruitment of RHNO1 to sites of double-stranded breaks (DSB) occurring during the S phase. RAD9A possesses 3'-&gt;5' double stranded DNA exonuclease activity.</text>
</comment>
<dbReference type="PIRSF" id="PIRSF009303">
    <property type="entry name" value="Cell_cycle_RAD9"/>
    <property type="match status" value="1"/>
</dbReference>
<dbReference type="GO" id="GO:0005634">
    <property type="term" value="C:nucleus"/>
    <property type="evidence" value="ECO:0007669"/>
    <property type="project" value="UniProtKB-SubCell"/>
</dbReference>
<evidence type="ECO:0000256" key="1">
    <source>
        <dbReference type="ARBA" id="ARBA00004123"/>
    </source>
</evidence>
<evidence type="ECO:0000256" key="5">
    <source>
        <dbReference type="ARBA" id="ARBA00022763"/>
    </source>
</evidence>
<dbReference type="PANTHER" id="PTHR15237:SF0">
    <property type="entry name" value="CELL CYCLE CHECKPOINT CONTROL PROTEIN"/>
    <property type="match status" value="1"/>
</dbReference>
<keyword evidence="8" id="KW-0539">Nucleus</keyword>
<keyword evidence="6" id="KW-0378">Hydrolase</keyword>
<dbReference type="CDD" id="cd00577">
    <property type="entry name" value="PCNA"/>
    <property type="match status" value="1"/>
</dbReference>
<evidence type="ECO:0000313" key="14">
    <source>
        <dbReference type="Proteomes" id="UP001634394"/>
    </source>
</evidence>
<evidence type="ECO:0000256" key="8">
    <source>
        <dbReference type="ARBA" id="ARBA00023242"/>
    </source>
</evidence>
<feature type="compositionally biased region" description="Polar residues" evidence="12">
    <location>
        <begin position="413"/>
        <end position="424"/>
    </location>
</feature>
<dbReference type="Pfam" id="PF04139">
    <property type="entry name" value="Rad9"/>
    <property type="match status" value="1"/>
</dbReference>
<feature type="compositionally biased region" description="Basic and acidic residues" evidence="12">
    <location>
        <begin position="335"/>
        <end position="347"/>
    </location>
</feature>
<keyword evidence="4" id="KW-0540">Nuclease</keyword>
<evidence type="ECO:0000256" key="2">
    <source>
        <dbReference type="ARBA" id="ARBA00008494"/>
    </source>
</evidence>
<proteinExistence type="inferred from homology"/>
<accession>A0ABD3V9H5</accession>
<feature type="compositionally biased region" description="Polar residues" evidence="12">
    <location>
        <begin position="303"/>
        <end position="315"/>
    </location>
</feature>
<evidence type="ECO:0000256" key="9">
    <source>
        <dbReference type="ARBA" id="ARBA00059283"/>
    </source>
</evidence>
<keyword evidence="14" id="KW-1185">Reference proteome</keyword>
<dbReference type="Proteomes" id="UP001634394">
    <property type="component" value="Unassembled WGS sequence"/>
</dbReference>
<organism evidence="13 14">
    <name type="scientific">Sinanodonta woodiana</name>
    <name type="common">Chinese pond mussel</name>
    <name type="synonym">Anodonta woodiana</name>
    <dbReference type="NCBI Taxonomy" id="1069815"/>
    <lineage>
        <taxon>Eukaryota</taxon>
        <taxon>Metazoa</taxon>
        <taxon>Spiralia</taxon>
        <taxon>Lophotrochozoa</taxon>
        <taxon>Mollusca</taxon>
        <taxon>Bivalvia</taxon>
        <taxon>Autobranchia</taxon>
        <taxon>Heteroconchia</taxon>
        <taxon>Palaeoheterodonta</taxon>
        <taxon>Unionida</taxon>
        <taxon>Unionoidea</taxon>
        <taxon>Unionidae</taxon>
        <taxon>Unioninae</taxon>
        <taxon>Sinanodonta</taxon>
    </lineage>
</organism>
<evidence type="ECO:0000256" key="6">
    <source>
        <dbReference type="ARBA" id="ARBA00022801"/>
    </source>
</evidence>
<feature type="region of interest" description="Disordered" evidence="12">
    <location>
        <begin position="395"/>
        <end position="427"/>
    </location>
</feature>
<dbReference type="InterPro" id="IPR026584">
    <property type="entry name" value="Rad9"/>
</dbReference>
<dbReference type="InterPro" id="IPR046938">
    <property type="entry name" value="DNA_clamp_sf"/>
</dbReference>
<dbReference type="SUPFAM" id="SSF55979">
    <property type="entry name" value="DNA clamp"/>
    <property type="match status" value="1"/>
</dbReference>
<feature type="compositionally biased region" description="Acidic residues" evidence="12">
    <location>
        <begin position="448"/>
        <end position="458"/>
    </location>
</feature>
<dbReference type="Gene3D" id="3.70.10.10">
    <property type="match status" value="1"/>
</dbReference>
<sequence length="503" mass="56333">MNCVIPGVNIKVFGRAVQSLSKIGEELYVEPLEHGLALRTVNSSRSAYACFLFAPSFFQHYDDGSGQTTNGSGKEEGEEEAIRCKITMKSCLTVFKSVYTLEKTVERCKIKLDMTESRLVFQLHCRHGIVKTHNLAFIECETLQAVFSKDMCPNSLTASARLLCDAVQNFQNNQEEVTLIVKPDKILLKNYVEDEPDPTKVMHTELRLEPEEFDNIQVGVDSEITFCLKEMRAILAFSEATNLPVSLKFETAGRPIVFSIDSDSAFEANFVLATLADTMTQQGGSSNVPTESKTSQKRKHTSNSRTSVKAINKSQTSRKETESMNIGRANETEEQSVRINEHEDSFLSRRKPNNKSPDHEGRSNRLNAALSELMNDDMDDIMLDQETREEISKQPIPPELGTKSVSGRDRITTRSPVPSTSRENISPLIPLQSSKPQIFNITTEDVEMKENEEEEEELVPGTPPSKRFRSMFFGSQSSTITQSSQRTVTKELSVLAEDTDDEG</sequence>
<comment type="similarity">
    <text evidence="2">Belongs to the rad9 family.</text>
</comment>
<keyword evidence="3" id="KW-0597">Phosphoprotein</keyword>
<evidence type="ECO:0000313" key="13">
    <source>
        <dbReference type="EMBL" id="KAL3857167.1"/>
    </source>
</evidence>
<evidence type="ECO:0000256" key="7">
    <source>
        <dbReference type="ARBA" id="ARBA00022839"/>
    </source>
</evidence>
<dbReference type="PANTHER" id="PTHR15237">
    <property type="entry name" value="DNA REPAIR PROTEIN RAD9"/>
    <property type="match status" value="1"/>
</dbReference>
<evidence type="ECO:0000256" key="10">
    <source>
        <dbReference type="ARBA" id="ARBA00069752"/>
    </source>
</evidence>
<comment type="subcellular location">
    <subcellularLocation>
        <location evidence="1">Nucleus</location>
    </subcellularLocation>
</comment>
<keyword evidence="5" id="KW-0227">DNA damage</keyword>
<dbReference type="GO" id="GO:0004527">
    <property type="term" value="F:exonuclease activity"/>
    <property type="evidence" value="ECO:0007669"/>
    <property type="project" value="UniProtKB-KW"/>
</dbReference>
<comment type="caution">
    <text evidence="13">The sequence shown here is derived from an EMBL/GenBank/DDBJ whole genome shotgun (WGS) entry which is preliminary data.</text>
</comment>
<name>A0ABD3V9H5_SINWO</name>
<keyword evidence="7" id="KW-0269">Exonuclease</keyword>
<dbReference type="InterPro" id="IPR007268">
    <property type="entry name" value="Rad9/Ddc1"/>
</dbReference>
<evidence type="ECO:0000256" key="3">
    <source>
        <dbReference type="ARBA" id="ARBA00022553"/>
    </source>
</evidence>
<dbReference type="AlphaFoldDB" id="A0ABD3V9H5"/>
<reference evidence="13 14" key="1">
    <citation type="submission" date="2024-11" db="EMBL/GenBank/DDBJ databases">
        <title>Chromosome-level genome assembly of the freshwater bivalve Anodonta woodiana.</title>
        <authorList>
            <person name="Chen X."/>
        </authorList>
    </citation>
    <scope>NUCLEOTIDE SEQUENCE [LARGE SCALE GENOMIC DNA]</scope>
    <source>
        <strain evidence="13">MN2024</strain>
        <tissue evidence="13">Gills</tissue>
    </source>
</reference>
<dbReference type="EMBL" id="JBJQND010000013">
    <property type="protein sequence ID" value="KAL3857167.1"/>
    <property type="molecule type" value="Genomic_DNA"/>
</dbReference>
<feature type="compositionally biased region" description="Polar residues" evidence="12">
    <location>
        <begin position="280"/>
        <end position="293"/>
    </location>
</feature>
<evidence type="ECO:0000256" key="11">
    <source>
        <dbReference type="ARBA" id="ARBA00079896"/>
    </source>
</evidence>
<dbReference type="FunFam" id="3.70.10.10:FF:000005">
    <property type="entry name" value="Cell cycle checkpoint control protein"/>
    <property type="match status" value="1"/>
</dbReference>
<feature type="region of interest" description="Disordered" evidence="12">
    <location>
        <begin position="280"/>
        <end position="363"/>
    </location>
</feature>